<dbReference type="KEGG" id="tun:J9260_07655"/>
<dbReference type="PROSITE" id="PS50082">
    <property type="entry name" value="WD_REPEATS_2"/>
    <property type="match status" value="2"/>
</dbReference>
<dbReference type="SUPFAM" id="SSF82171">
    <property type="entry name" value="DPP6 N-terminal domain-like"/>
    <property type="match status" value="1"/>
</dbReference>
<dbReference type="GO" id="GO:0006508">
    <property type="term" value="P:proteolysis"/>
    <property type="evidence" value="ECO:0007669"/>
    <property type="project" value="InterPro"/>
</dbReference>
<dbReference type="PANTHER" id="PTHR19879:SF9">
    <property type="entry name" value="TRANSCRIPTION INITIATION FACTOR TFIID SUBUNIT 5"/>
    <property type="match status" value="1"/>
</dbReference>
<gene>
    <name evidence="6" type="ORF">J9260_07655</name>
</gene>
<evidence type="ECO:0000313" key="7">
    <source>
        <dbReference type="Proteomes" id="UP000672009"/>
    </source>
</evidence>
<evidence type="ECO:0000256" key="2">
    <source>
        <dbReference type="ARBA" id="ARBA00022737"/>
    </source>
</evidence>
<dbReference type="RefSeq" id="WP_210220413.1">
    <property type="nucleotide sequence ID" value="NZ_CP072793.1"/>
</dbReference>
<dbReference type="Proteomes" id="UP000672009">
    <property type="component" value="Chromosome"/>
</dbReference>
<evidence type="ECO:0000256" key="3">
    <source>
        <dbReference type="PROSITE-ProRule" id="PRU00221"/>
    </source>
</evidence>
<dbReference type="PANTHER" id="PTHR19879">
    <property type="entry name" value="TRANSCRIPTION INITIATION FACTOR TFIID"/>
    <property type="match status" value="1"/>
</dbReference>
<feature type="signal peptide" evidence="4">
    <location>
        <begin position="1"/>
        <end position="23"/>
    </location>
</feature>
<dbReference type="SUPFAM" id="SSF50969">
    <property type="entry name" value="YVTN repeat-like/Quinoprotein amine dehydrogenase"/>
    <property type="match status" value="1"/>
</dbReference>
<dbReference type="PROSITE" id="PS00678">
    <property type="entry name" value="WD_REPEATS_1"/>
    <property type="match status" value="1"/>
</dbReference>
<dbReference type="Gene3D" id="3.40.50.1460">
    <property type="match status" value="1"/>
</dbReference>
<dbReference type="Gene3D" id="2.60.40.10">
    <property type="entry name" value="Immunoglobulins"/>
    <property type="match status" value="1"/>
</dbReference>
<organism evidence="6 7">
    <name type="scientific">Thiothrix unzii</name>
    <dbReference type="NCBI Taxonomy" id="111769"/>
    <lineage>
        <taxon>Bacteria</taxon>
        <taxon>Pseudomonadati</taxon>
        <taxon>Pseudomonadota</taxon>
        <taxon>Gammaproteobacteria</taxon>
        <taxon>Thiotrichales</taxon>
        <taxon>Thiotrichaceae</taxon>
        <taxon>Thiothrix</taxon>
    </lineage>
</organism>
<dbReference type="AlphaFoldDB" id="A0A975FBT6"/>
<dbReference type="InterPro" id="IPR011600">
    <property type="entry name" value="Pept_C14_caspase"/>
</dbReference>
<keyword evidence="1 3" id="KW-0853">WD repeat</keyword>
<dbReference type="GO" id="GO:0004197">
    <property type="term" value="F:cysteine-type endopeptidase activity"/>
    <property type="evidence" value="ECO:0007669"/>
    <property type="project" value="InterPro"/>
</dbReference>
<feature type="chain" id="PRO_5037570480" evidence="4">
    <location>
        <begin position="24"/>
        <end position="957"/>
    </location>
</feature>
<keyword evidence="4" id="KW-0732">Signal</keyword>
<accession>A0A975FBT6</accession>
<evidence type="ECO:0000313" key="6">
    <source>
        <dbReference type="EMBL" id="QTR54942.1"/>
    </source>
</evidence>
<dbReference type="EMBL" id="CP072793">
    <property type="protein sequence ID" value="QTR54942.1"/>
    <property type="molecule type" value="Genomic_DNA"/>
</dbReference>
<dbReference type="InterPro" id="IPR001680">
    <property type="entry name" value="WD40_rpt"/>
</dbReference>
<evidence type="ECO:0000259" key="5">
    <source>
        <dbReference type="Pfam" id="PF00656"/>
    </source>
</evidence>
<evidence type="ECO:0000256" key="1">
    <source>
        <dbReference type="ARBA" id="ARBA00022574"/>
    </source>
</evidence>
<feature type="domain" description="Peptidase C14 caspase" evidence="5">
    <location>
        <begin position="705"/>
        <end position="945"/>
    </location>
</feature>
<dbReference type="InterPro" id="IPR013783">
    <property type="entry name" value="Ig-like_fold"/>
</dbReference>
<proteinExistence type="predicted"/>
<dbReference type="Pfam" id="PF00400">
    <property type="entry name" value="WD40"/>
    <property type="match status" value="3"/>
</dbReference>
<dbReference type="InterPro" id="IPR029030">
    <property type="entry name" value="Caspase-like_dom_sf"/>
</dbReference>
<keyword evidence="2" id="KW-0677">Repeat</keyword>
<protein>
    <submittedName>
        <fullName evidence="6">Caspase family protein</fullName>
    </submittedName>
</protein>
<dbReference type="InterPro" id="IPR011044">
    <property type="entry name" value="Quino_amine_DH_bsu"/>
</dbReference>
<dbReference type="SUPFAM" id="SSF52129">
    <property type="entry name" value="Caspase-like"/>
    <property type="match status" value="1"/>
</dbReference>
<reference evidence="6" key="1">
    <citation type="submission" date="2021-04" db="EMBL/GenBank/DDBJ databases">
        <title>Genomics, taxonomy and metabolism of representatives of sulfur bacteria of the genus Thiothrix: Thiothrix fructosivorans QT, Thiothrix unzii A1T and three new species, Thiothrix subterranea sp. nov., Thiothrix litoralis sp. nov. and 'Candidatus Thiothrix anitrata' sp. nov.</title>
        <authorList>
            <person name="Ravin N.V."/>
            <person name="Smolyakov D."/>
            <person name="Rudenko T.S."/>
            <person name="Mardanov A.V."/>
            <person name="Beletsky A.V."/>
            <person name="Markov N.D."/>
            <person name="Fomenkov A.I."/>
            <person name="Roberts R.J."/>
            <person name="Karnachuk O.V."/>
            <person name="Novikov A."/>
            <person name="Grabovich M.Y."/>
        </authorList>
    </citation>
    <scope>NUCLEOTIDE SEQUENCE</scope>
    <source>
        <strain evidence="6">A1</strain>
    </source>
</reference>
<dbReference type="SMART" id="SM00320">
    <property type="entry name" value="WD40"/>
    <property type="match status" value="6"/>
</dbReference>
<feature type="repeat" description="WD" evidence="3">
    <location>
        <begin position="36"/>
        <end position="77"/>
    </location>
</feature>
<feature type="repeat" description="WD" evidence="3">
    <location>
        <begin position="83"/>
        <end position="124"/>
    </location>
</feature>
<keyword evidence="7" id="KW-1185">Reference proteome</keyword>
<sequence length="957" mass="104557">MLTTLQRALLLAVLLLAALPTLAAEPDPTPILRIEPGMHFAQIKRIDVDAAERFMVSAADDKTARVWDLHTGKLLQVLRPPQGEGHEGKLFAVAISPDGEQVAVAGWDANIYLFQRSSGALLTRLRDLADVINHLAFSPDGSKLAVALGEGGIRLFSTRDWQELARDSDYGGNSYSVDFDAQGRVVSTSYDGQVRLYDAGLKLLHSYKTQGGSRPYFARFSPDGKQVAVGFADSTAVEILAAAGLQPVRRQDTQGIDNGNLGRIAWSQDGRRLTAGGRYEDGNGRPLVVWDKGGAGKRSLWRASQNTVMDIKPLKDGGVVYASADPAIGRLDANGQVVWKQTSGVLDYRDIDVSLGDTGDMVAIPYAYETKKGDVVRGKWEWLVNELQSPKQGTANLKGVRQTAPGLNISEWKNTTHPKLNGQPLPLQDYETSHSLAIDAQGNSFALGADWSLRLYGKDGSLRWQQSVPVAWAVNISADDRWVVAALGDGTIRWYEKASGKERLAFYLHPDEKRWVTWTPEGFYAAAEGAEDLIGYHLNRGADQEAEFVGVEQLRQVFARADLVTKALDDDYPQLAQAALEKAGDVRQILQAGLPPTVEVGGGPQQQLKQRSFDLDVTLHDQGGGIGRVEYRVNGEVVNSAAARPFSPRSPAGQQALRRPFSLRNGDNTIEVVAYSKNDKVASKPVRVQVQVDDPVQREPSLYILSIGVSDYRDQSFALKYAADDAVDFAAELQKHGDMFQKVEPKVLRDKDVTLASIHAAFEEMAAKVQPQDVFVLYLAGHGVVADGRYHYVPQDVVYENSDAIRQQALGEEKLRDWLSLVEAGKRVMVIDTCHAGKSLTTLAALDTPAARGMDDKAAIDRLMQATGTSILAAASSQQQALEGIAEGGQGHGLFTHVLLKGLQGKADLIKDGTVNVGELQAYARDEVPRLSKQQWQYEQFPMFQLNGQDFPLAQVK</sequence>
<dbReference type="InterPro" id="IPR019775">
    <property type="entry name" value="WD40_repeat_CS"/>
</dbReference>
<name>A0A975FBT6_9GAMM</name>
<evidence type="ECO:0000256" key="4">
    <source>
        <dbReference type="SAM" id="SignalP"/>
    </source>
</evidence>
<dbReference type="Pfam" id="PF00656">
    <property type="entry name" value="Peptidase_C14"/>
    <property type="match status" value="1"/>
</dbReference>
<dbReference type="Gene3D" id="2.130.10.10">
    <property type="entry name" value="YVTN repeat-like/Quinoprotein amine dehydrogenase"/>
    <property type="match status" value="3"/>
</dbReference>
<dbReference type="InterPro" id="IPR015943">
    <property type="entry name" value="WD40/YVTN_repeat-like_dom_sf"/>
</dbReference>